<reference evidence="1 2" key="1">
    <citation type="submission" date="2016-10" db="EMBL/GenBank/DDBJ databases">
        <authorList>
            <person name="de Groot N.N."/>
        </authorList>
    </citation>
    <scope>NUCLEOTIDE SEQUENCE [LARGE SCALE GENOMIC DNA]</scope>
    <source>
        <strain evidence="1 2">CPCC 202699</strain>
    </source>
</reference>
<organism evidence="1 2">
    <name type="scientific">Amycolatopsis xylanica</name>
    <dbReference type="NCBI Taxonomy" id="589385"/>
    <lineage>
        <taxon>Bacteria</taxon>
        <taxon>Bacillati</taxon>
        <taxon>Actinomycetota</taxon>
        <taxon>Actinomycetes</taxon>
        <taxon>Pseudonocardiales</taxon>
        <taxon>Pseudonocardiaceae</taxon>
        <taxon>Amycolatopsis</taxon>
    </lineage>
</organism>
<dbReference type="EMBL" id="FNON01000009">
    <property type="protein sequence ID" value="SDZ12304.1"/>
    <property type="molecule type" value="Genomic_DNA"/>
</dbReference>
<evidence type="ECO:0008006" key="3">
    <source>
        <dbReference type="Google" id="ProtNLM"/>
    </source>
</evidence>
<dbReference type="RefSeq" id="WP_143047226.1">
    <property type="nucleotide sequence ID" value="NZ_FNON01000009.1"/>
</dbReference>
<dbReference type="AlphaFoldDB" id="A0A1H3QFF9"/>
<dbReference type="OrthoDB" id="9819178at2"/>
<gene>
    <name evidence="1" type="ORF">SAMN05421504_109304</name>
</gene>
<evidence type="ECO:0000313" key="1">
    <source>
        <dbReference type="EMBL" id="SDZ12304.1"/>
    </source>
</evidence>
<accession>A0A1H3QFF9</accession>
<sequence length="459" mass="51405">MSAQQPTLEALKLGHRIREARERARPIDGSKPTQQWLARQFTPERTPQQLSTFEMGRNIPAVSVLVELYEILHGPLTDREPDAEEFAEWLVAWTSAKSSTDATAPSALLSDALRLLENPDRHRDTRRGPDGPLRSLADFPGNDPLTVILGDRRESRAKSAADCLIYSGSATDAMSINLLGGHMDHTVIRSDKLLVRMPQDYLESMPEVAKSNLLIIGSPAANWGARILNKDDAIFSFRIDEDVVARDECLRADDRMQDERFASVFGDLLRRSHHGDGMTTLDEDERQLIAGAEALAQTVLDGSTAKAMMNKFRSLGILDPADQEHHAQFTYGSNDFAVVTMARNPWCADGRYRAVICGGIHGPGTAWALRELLTNPERFANRPLGAVLEVKLRLDLDWPTRFEKATGFFQTREYRIEDVLDNLEIASRRDRDARKPVFRLMSKESLVSRTAFVRDILGS</sequence>
<dbReference type="Proteomes" id="UP000199515">
    <property type="component" value="Unassembled WGS sequence"/>
</dbReference>
<proteinExistence type="predicted"/>
<keyword evidence="2" id="KW-1185">Reference proteome</keyword>
<protein>
    <recommendedName>
        <fullName evidence="3">Helix-turn-helix domain-containing protein</fullName>
    </recommendedName>
</protein>
<evidence type="ECO:0000313" key="2">
    <source>
        <dbReference type="Proteomes" id="UP000199515"/>
    </source>
</evidence>
<name>A0A1H3QFF9_9PSEU</name>